<reference evidence="1 3" key="1">
    <citation type="submission" date="2018-06" db="EMBL/GenBank/DDBJ databases">
        <authorList>
            <consortium name="Pathogen Informatics"/>
            <person name="Doyle S."/>
        </authorList>
    </citation>
    <scope>NUCLEOTIDE SEQUENCE [LARGE SCALE GENOMIC DNA]</scope>
    <source>
        <strain evidence="1 3">NCTC13160</strain>
    </source>
</reference>
<dbReference type="Proteomes" id="UP000254573">
    <property type="component" value="Unassembled WGS sequence"/>
</dbReference>
<dbReference type="Proteomes" id="UP000361468">
    <property type="component" value="Unassembled WGS sequence"/>
</dbReference>
<dbReference type="GeneID" id="57196724"/>
<dbReference type="KEGG" id="ppnm:LV28_15265"/>
<dbReference type="OrthoDB" id="8942447at2"/>
<protein>
    <submittedName>
        <fullName evidence="1">Uncharacterized protein</fullName>
    </submittedName>
</protein>
<organism evidence="1 3">
    <name type="scientific">Pandoraea pnomenusa</name>
    <dbReference type="NCBI Taxonomy" id="93220"/>
    <lineage>
        <taxon>Bacteria</taxon>
        <taxon>Pseudomonadati</taxon>
        <taxon>Pseudomonadota</taxon>
        <taxon>Betaproteobacteria</taxon>
        <taxon>Burkholderiales</taxon>
        <taxon>Burkholderiaceae</taxon>
        <taxon>Pandoraea</taxon>
    </lineage>
</organism>
<sequence length="110" mass="11938">MSTDIVALLLASLPDTVGDFLQARASHDADSFWLLEYSRGDLMLLVAPSKGAPLPEVRFGERTPECDFWLYGPTVMGARCMHLIHGSGVGATRAAIVACVEMFLRNVISL</sequence>
<dbReference type="AlphaFoldDB" id="A0A378YPK1"/>
<reference evidence="2 4" key="2">
    <citation type="submission" date="2019-08" db="EMBL/GenBank/DDBJ databases">
        <authorList>
            <person name="Peeters C."/>
        </authorList>
    </citation>
    <scope>NUCLEOTIDE SEQUENCE [LARGE SCALE GENOMIC DNA]</scope>
    <source>
        <strain evidence="2 4">LMG 31119</strain>
    </source>
</reference>
<evidence type="ECO:0000313" key="4">
    <source>
        <dbReference type="Proteomes" id="UP000361468"/>
    </source>
</evidence>
<dbReference type="STRING" id="93220.A6P55_12365"/>
<keyword evidence="4" id="KW-1185">Reference proteome</keyword>
<dbReference type="KEGG" id="ppno:DA70_15415"/>
<dbReference type="RefSeq" id="WP_023598115.1">
    <property type="nucleotide sequence ID" value="NC_023018.2"/>
</dbReference>
<evidence type="ECO:0000313" key="2">
    <source>
        <dbReference type="EMBL" id="VVE71743.1"/>
    </source>
</evidence>
<accession>A0A378YPK1</accession>
<dbReference type="EMBL" id="UGSG01000001">
    <property type="protein sequence ID" value="SUA79044.1"/>
    <property type="molecule type" value="Genomic_DNA"/>
</dbReference>
<proteinExistence type="predicted"/>
<name>A0A378YPK1_9BURK</name>
<gene>
    <name evidence="1" type="ORF">NCTC13160_03007</name>
    <name evidence="2" type="ORF">PPN31119_04025</name>
</gene>
<evidence type="ECO:0000313" key="1">
    <source>
        <dbReference type="EMBL" id="SUA79044.1"/>
    </source>
</evidence>
<evidence type="ECO:0000313" key="3">
    <source>
        <dbReference type="Proteomes" id="UP000254573"/>
    </source>
</evidence>
<dbReference type="EMBL" id="CABPSO010000016">
    <property type="protein sequence ID" value="VVE71743.1"/>
    <property type="molecule type" value="Genomic_DNA"/>
</dbReference>
<dbReference type="KEGG" id="prb:X636_11435"/>